<feature type="domain" description="ABC transmembrane type-1" evidence="11">
    <location>
        <begin position="19"/>
        <end position="303"/>
    </location>
</feature>
<evidence type="ECO:0000256" key="4">
    <source>
        <dbReference type="ARBA" id="ARBA00022692"/>
    </source>
</evidence>
<dbReference type="Gene3D" id="1.20.1560.10">
    <property type="entry name" value="ABC transporter type 1, transmembrane domain"/>
    <property type="match status" value="1"/>
</dbReference>
<dbReference type="CDD" id="cd18778">
    <property type="entry name" value="ABC_6TM_exporter_like"/>
    <property type="match status" value="1"/>
</dbReference>
<dbReference type="InterPro" id="IPR003439">
    <property type="entry name" value="ABC_transporter-like_ATP-bd"/>
</dbReference>
<evidence type="ECO:0000259" key="11">
    <source>
        <dbReference type="PROSITE" id="PS50929"/>
    </source>
</evidence>
<evidence type="ECO:0000256" key="3">
    <source>
        <dbReference type="ARBA" id="ARBA00022475"/>
    </source>
</evidence>
<feature type="transmembrane region" description="Helical" evidence="9">
    <location>
        <begin position="139"/>
        <end position="156"/>
    </location>
</feature>
<dbReference type="EMBL" id="UHJJ01000024">
    <property type="protein sequence ID" value="SUQ16222.1"/>
    <property type="molecule type" value="Genomic_DNA"/>
</dbReference>
<dbReference type="FunFam" id="1.20.1560.10:FF:000011">
    <property type="entry name" value="Multidrug ABC transporter ATP-binding protein"/>
    <property type="match status" value="1"/>
</dbReference>
<proteinExistence type="predicted"/>
<accession>A0A315ZPS5</accession>
<evidence type="ECO:0000256" key="7">
    <source>
        <dbReference type="ARBA" id="ARBA00022989"/>
    </source>
</evidence>
<dbReference type="InterPro" id="IPR017871">
    <property type="entry name" value="ABC_transporter-like_CS"/>
</dbReference>
<dbReference type="Pfam" id="PF00664">
    <property type="entry name" value="ABC_membrane"/>
    <property type="match status" value="1"/>
</dbReference>
<dbReference type="PROSITE" id="PS00211">
    <property type="entry name" value="ABC_TRANSPORTER_1"/>
    <property type="match status" value="1"/>
</dbReference>
<dbReference type="RefSeq" id="WP_109714623.1">
    <property type="nucleotide sequence ID" value="NZ_QGDS01000024.1"/>
</dbReference>
<keyword evidence="8 9" id="KW-0472">Membrane</keyword>
<evidence type="ECO:0000256" key="6">
    <source>
        <dbReference type="ARBA" id="ARBA00022840"/>
    </source>
</evidence>
<keyword evidence="7 9" id="KW-1133">Transmembrane helix</keyword>
<feature type="transmembrane region" description="Helical" evidence="9">
    <location>
        <begin position="14"/>
        <end position="37"/>
    </location>
</feature>
<gene>
    <name evidence="12" type="ORF">SAMN05216529_12418</name>
</gene>
<dbReference type="SMART" id="SM00382">
    <property type="entry name" value="AAA"/>
    <property type="match status" value="1"/>
</dbReference>
<keyword evidence="5" id="KW-0547">Nucleotide-binding</keyword>
<dbReference type="InterPro" id="IPR003593">
    <property type="entry name" value="AAA+_ATPase"/>
</dbReference>
<dbReference type="SUPFAM" id="SSF52540">
    <property type="entry name" value="P-loop containing nucleoside triphosphate hydrolases"/>
    <property type="match status" value="1"/>
</dbReference>
<dbReference type="InterPro" id="IPR011527">
    <property type="entry name" value="ABC1_TM_dom"/>
</dbReference>
<dbReference type="InterPro" id="IPR027417">
    <property type="entry name" value="P-loop_NTPase"/>
</dbReference>
<evidence type="ECO:0000256" key="1">
    <source>
        <dbReference type="ARBA" id="ARBA00004651"/>
    </source>
</evidence>
<dbReference type="OrthoDB" id="9762778at2"/>
<evidence type="ECO:0000313" key="12">
    <source>
        <dbReference type="EMBL" id="SUQ16222.1"/>
    </source>
</evidence>
<dbReference type="Gene3D" id="3.40.50.300">
    <property type="entry name" value="P-loop containing nucleotide triphosphate hydrolases"/>
    <property type="match status" value="1"/>
</dbReference>
<comment type="subcellular location">
    <subcellularLocation>
        <location evidence="1">Cell membrane</location>
        <topology evidence="1">Multi-pass membrane protein</topology>
    </subcellularLocation>
</comment>
<dbReference type="Proteomes" id="UP000254051">
    <property type="component" value="Unassembled WGS sequence"/>
</dbReference>
<evidence type="ECO:0000259" key="10">
    <source>
        <dbReference type="PROSITE" id="PS50893"/>
    </source>
</evidence>
<dbReference type="InterPro" id="IPR036640">
    <property type="entry name" value="ABC1_TM_sf"/>
</dbReference>
<dbReference type="PANTHER" id="PTHR43394">
    <property type="entry name" value="ATP-DEPENDENT PERMEASE MDL1, MITOCHONDRIAL"/>
    <property type="match status" value="1"/>
</dbReference>
<dbReference type="GO" id="GO:0015421">
    <property type="term" value="F:ABC-type oligopeptide transporter activity"/>
    <property type="evidence" value="ECO:0007669"/>
    <property type="project" value="TreeGrafter"/>
</dbReference>
<keyword evidence="4 9" id="KW-0812">Transmembrane</keyword>
<feature type="transmembrane region" description="Helical" evidence="9">
    <location>
        <begin position="239"/>
        <end position="262"/>
    </location>
</feature>
<keyword evidence="13" id="KW-1185">Reference proteome</keyword>
<dbReference type="GO" id="GO:0016887">
    <property type="term" value="F:ATP hydrolysis activity"/>
    <property type="evidence" value="ECO:0007669"/>
    <property type="project" value="InterPro"/>
</dbReference>
<reference evidence="13" key="1">
    <citation type="submission" date="2017-07" db="EMBL/GenBank/DDBJ databases">
        <authorList>
            <person name="Varghese N."/>
            <person name="Submissions S."/>
        </authorList>
    </citation>
    <scope>NUCLEOTIDE SEQUENCE [LARGE SCALE GENOMIC DNA]</scope>
    <source>
        <strain evidence="13">NLAE-zl-C134</strain>
    </source>
</reference>
<keyword evidence="3" id="KW-1003">Cell membrane</keyword>
<evidence type="ECO:0000256" key="8">
    <source>
        <dbReference type="ARBA" id="ARBA00023136"/>
    </source>
</evidence>
<evidence type="ECO:0000256" key="2">
    <source>
        <dbReference type="ARBA" id="ARBA00022448"/>
    </source>
</evidence>
<dbReference type="PANTHER" id="PTHR43394:SF1">
    <property type="entry name" value="ATP-BINDING CASSETTE SUB-FAMILY B MEMBER 10, MITOCHONDRIAL"/>
    <property type="match status" value="1"/>
</dbReference>
<keyword evidence="2" id="KW-0813">Transport</keyword>
<evidence type="ECO:0000256" key="5">
    <source>
        <dbReference type="ARBA" id="ARBA00022741"/>
    </source>
</evidence>
<dbReference type="PROSITE" id="PS50929">
    <property type="entry name" value="ABC_TM1F"/>
    <property type="match status" value="1"/>
</dbReference>
<sequence length="574" mass="63841">MNTVIRVLKDARKYWLHLFMALLAVMVSTIAGFYTPWALRELTGLAAGDTSEFEIQAMKIGILLLAATVLQTGGSSLAGYLNHYAALHFVADWRSRLYAKFQCMSLKYFNNSRTGDLTSRVISDAMEAEMLLAHVIPDFVVNLLTFFGVGFVLFFINVKLAVVSLVTIPFLLGITLWQGKYLAPIWHQNTKVRGELSGIVQDNFSGIKEIQIFNQQEKEEKKISQLSLKHSKVYLRASFFFETTYPLLAFFTALGSVVVVIFGGRLVTSGEVQVGDIVAFVMYLSMFYGPIKSFSGLVEMAGNASAGCRRVLEILDETPDVKEKPNAQNLPRAKGSISFRNVSFSYNDQNYVLEHINLEVEPGETIAFVGKTGVGKTTIASLLNRFYDPQEGSIYIDGTDIKDVTLKSLRDNISMVLQDTFLFNGTIYENIIYGWREASKEQVLAAAKAANAHEFITEMEEGYDTVIGERGVRLSGGQKQRLSIARAILRNSPILILDEATSALDTKTEKEIQLALDEISRERTTFVIAHRLSTIRQADKIVVLDGTNIGEIGTHEELICQGGIYAKLYQAQVS</sequence>
<protein>
    <submittedName>
        <fullName evidence="12">ATP-binding cassette, subfamily B</fullName>
    </submittedName>
</protein>
<keyword evidence="6 12" id="KW-0067">ATP-binding</keyword>
<dbReference type="AlphaFoldDB" id="A0A315ZPS5"/>
<evidence type="ECO:0000256" key="9">
    <source>
        <dbReference type="SAM" id="Phobius"/>
    </source>
</evidence>
<name>A0A315ZPS5_9FIRM</name>
<evidence type="ECO:0000313" key="13">
    <source>
        <dbReference type="Proteomes" id="UP000254051"/>
    </source>
</evidence>
<feature type="domain" description="ABC transporter" evidence="10">
    <location>
        <begin position="337"/>
        <end position="571"/>
    </location>
</feature>
<feature type="transmembrane region" description="Helical" evidence="9">
    <location>
        <begin position="162"/>
        <end position="183"/>
    </location>
</feature>
<dbReference type="GO" id="GO:0005524">
    <property type="term" value="F:ATP binding"/>
    <property type="evidence" value="ECO:0007669"/>
    <property type="project" value="UniProtKB-KW"/>
</dbReference>
<dbReference type="Pfam" id="PF00005">
    <property type="entry name" value="ABC_tran"/>
    <property type="match status" value="1"/>
</dbReference>
<feature type="transmembrane region" description="Helical" evidence="9">
    <location>
        <begin position="274"/>
        <end position="291"/>
    </location>
</feature>
<dbReference type="SUPFAM" id="SSF90123">
    <property type="entry name" value="ABC transporter transmembrane region"/>
    <property type="match status" value="1"/>
</dbReference>
<dbReference type="PROSITE" id="PS50893">
    <property type="entry name" value="ABC_TRANSPORTER_2"/>
    <property type="match status" value="1"/>
</dbReference>
<organism evidence="12 13">
    <name type="scientific">Faecalicatena contorta</name>
    <dbReference type="NCBI Taxonomy" id="39482"/>
    <lineage>
        <taxon>Bacteria</taxon>
        <taxon>Bacillati</taxon>
        <taxon>Bacillota</taxon>
        <taxon>Clostridia</taxon>
        <taxon>Lachnospirales</taxon>
        <taxon>Lachnospiraceae</taxon>
        <taxon>Faecalicatena</taxon>
    </lineage>
</organism>
<dbReference type="GO" id="GO:0005886">
    <property type="term" value="C:plasma membrane"/>
    <property type="evidence" value="ECO:0007669"/>
    <property type="project" value="UniProtKB-SubCell"/>
</dbReference>
<dbReference type="FunFam" id="3.40.50.300:FF:000287">
    <property type="entry name" value="Multidrug ABC transporter ATP-binding protein"/>
    <property type="match status" value="1"/>
</dbReference>
<dbReference type="InterPro" id="IPR039421">
    <property type="entry name" value="Type_1_exporter"/>
</dbReference>